<feature type="compositionally biased region" description="Low complexity" evidence="1">
    <location>
        <begin position="500"/>
        <end position="510"/>
    </location>
</feature>
<dbReference type="Pfam" id="PF01585">
    <property type="entry name" value="G-patch"/>
    <property type="match status" value="1"/>
</dbReference>
<evidence type="ECO:0000313" key="4">
    <source>
        <dbReference type="Proteomes" id="UP000298061"/>
    </source>
</evidence>
<dbReference type="Proteomes" id="UP000298061">
    <property type="component" value="Unassembled WGS sequence"/>
</dbReference>
<feature type="compositionally biased region" description="Polar residues" evidence="1">
    <location>
        <begin position="158"/>
        <end position="168"/>
    </location>
</feature>
<feature type="compositionally biased region" description="Polar residues" evidence="1">
    <location>
        <begin position="182"/>
        <end position="198"/>
    </location>
</feature>
<feature type="region of interest" description="Disordered" evidence="1">
    <location>
        <begin position="482"/>
        <end position="510"/>
    </location>
</feature>
<feature type="compositionally biased region" description="Low complexity" evidence="1">
    <location>
        <begin position="199"/>
        <end position="209"/>
    </location>
</feature>
<organism evidence="3 4">
    <name type="scientific">Hericium alpestre</name>
    <dbReference type="NCBI Taxonomy" id="135208"/>
    <lineage>
        <taxon>Eukaryota</taxon>
        <taxon>Fungi</taxon>
        <taxon>Dikarya</taxon>
        <taxon>Basidiomycota</taxon>
        <taxon>Agaricomycotina</taxon>
        <taxon>Agaricomycetes</taxon>
        <taxon>Russulales</taxon>
        <taxon>Hericiaceae</taxon>
        <taxon>Hericium</taxon>
    </lineage>
</organism>
<dbReference type="InterPro" id="IPR000467">
    <property type="entry name" value="G_patch_dom"/>
</dbReference>
<evidence type="ECO:0000256" key="1">
    <source>
        <dbReference type="SAM" id="MobiDB-lite"/>
    </source>
</evidence>
<feature type="region of interest" description="Disordered" evidence="1">
    <location>
        <begin position="561"/>
        <end position="619"/>
    </location>
</feature>
<feature type="domain" description="G-patch" evidence="2">
    <location>
        <begin position="85"/>
        <end position="133"/>
    </location>
</feature>
<sequence>MTARGTGSLNSPIVIDDSDDDSIDAHLVAQQLQPASLAPSPPPPDTSPTGKFSQEDPKDTTPPPPPPPPPHNKSSSVEASGRAITDGKGYDILVRMGYKPGFGLGPQLEGLAHPIGSKFRLNRFNAGLGGDAVAANLSTQADQVIATATLDDTAIKVKSSSPPDTSGLQHLPPNPMKARVDVSTSSTWPTPAQKFSNEPSTSTHQHQPQQPLPSLPMFPPSPFTNVESPPSTMHSLLLTKHLDQTTGYHNYMGDQGVHYWPAPGGSHVGYDFDFHVNSAPFAPAISSTAFSPFGLPLPGLPAMPSFEHGSLPSDSFEHAHQPTSQIAASSFGPSPQSSGPPAPPPNRRIGPSIILLHNKARHIGMPPDGKANGHRGCFANLTLSPPPDPARSLVMELLPKKFRTEEFVRDWLSQFNFSSQPRFEVDQGKALIEFGSIAAARMAFESPRMGGGEGLQGVRVFRYRAVGSGPLEEGEVLESIPIKEKKTRRSQRKPKAPFASSSDQLLSDSLPAGDKSELFLSPATTNGLPPMSASNMDLPYDAPAPGLNPLAAAYSPHAHFASNPISKNPQSSHNPPAMPSASSMSGSPMDEDTEMKDASSMSSAATTRSTSTDGQDPLARQRALEKRIATEMAEMNRARVPSHVASQSLTPQPINPFGNVEAGQSAREESLRKLVLLSKRKRMETNGDRVDITADPAALLEPGQQMVSTSSSIASSPNESIFSHMSSTSSSTSPSLDELAVSFITSAIEASQPPSIKRFRVEQIDLAQRQKELDSHIAESKHLIPLLETAGSKTEKDKIMSRLRVLRRRMDELAKTFSWTSNAISPPIHAKSSWTALSRQFRWPETSNGAGVLVISDSEDDYEDDA</sequence>
<comment type="caution">
    <text evidence="3">The sequence shown here is derived from an EMBL/GenBank/DDBJ whole genome shotgun (WGS) entry which is preliminary data.</text>
</comment>
<dbReference type="OrthoDB" id="2804702at2759"/>
<feature type="compositionally biased region" description="Low complexity" evidence="1">
    <location>
        <begin position="29"/>
        <end position="38"/>
    </location>
</feature>
<feature type="compositionally biased region" description="Basic residues" evidence="1">
    <location>
        <begin position="485"/>
        <end position="495"/>
    </location>
</feature>
<proteinExistence type="predicted"/>
<evidence type="ECO:0000313" key="3">
    <source>
        <dbReference type="EMBL" id="TFY81958.1"/>
    </source>
</evidence>
<dbReference type="AlphaFoldDB" id="A0A4Z0A8P1"/>
<dbReference type="STRING" id="135208.A0A4Z0A8P1"/>
<name>A0A4Z0A8P1_9AGAM</name>
<feature type="region of interest" description="Disordered" evidence="1">
    <location>
        <begin position="306"/>
        <end position="350"/>
    </location>
</feature>
<feature type="compositionally biased region" description="Low complexity" evidence="1">
    <location>
        <begin position="571"/>
        <end position="588"/>
    </location>
</feature>
<accession>A0A4Z0A8P1</accession>
<dbReference type="EMBL" id="SFCI01000157">
    <property type="protein sequence ID" value="TFY81958.1"/>
    <property type="molecule type" value="Genomic_DNA"/>
</dbReference>
<feature type="region of interest" description="Disordered" evidence="1">
    <location>
        <begin position="156"/>
        <end position="232"/>
    </location>
</feature>
<reference evidence="3 4" key="1">
    <citation type="submission" date="2019-02" db="EMBL/GenBank/DDBJ databases">
        <title>Genome sequencing of the rare red list fungi Hericium alpestre (H. flagellum).</title>
        <authorList>
            <person name="Buettner E."/>
            <person name="Kellner H."/>
        </authorList>
    </citation>
    <scope>NUCLEOTIDE SEQUENCE [LARGE SCALE GENOMIC DNA]</scope>
    <source>
        <strain evidence="3 4">DSM 108284</strain>
    </source>
</reference>
<feature type="compositionally biased region" description="Pro residues" evidence="1">
    <location>
        <begin position="210"/>
        <end position="222"/>
    </location>
</feature>
<dbReference type="GO" id="GO:0003676">
    <property type="term" value="F:nucleic acid binding"/>
    <property type="evidence" value="ECO:0007669"/>
    <property type="project" value="InterPro"/>
</dbReference>
<dbReference type="PROSITE" id="PS50174">
    <property type="entry name" value="G_PATCH"/>
    <property type="match status" value="1"/>
</dbReference>
<feature type="region of interest" description="Disordered" evidence="1">
    <location>
        <begin position="1"/>
        <end position="80"/>
    </location>
</feature>
<keyword evidence="4" id="KW-1185">Reference proteome</keyword>
<feature type="compositionally biased region" description="Pro residues" evidence="1">
    <location>
        <begin position="60"/>
        <end position="71"/>
    </location>
</feature>
<dbReference type="SMART" id="SM00443">
    <property type="entry name" value="G_patch"/>
    <property type="match status" value="1"/>
</dbReference>
<gene>
    <name evidence="3" type="ORF">EWM64_g2056</name>
</gene>
<evidence type="ECO:0000259" key="2">
    <source>
        <dbReference type="PROSITE" id="PS50174"/>
    </source>
</evidence>
<feature type="compositionally biased region" description="Low complexity" evidence="1">
    <location>
        <begin position="598"/>
        <end position="612"/>
    </location>
</feature>
<feature type="compositionally biased region" description="Low complexity" evidence="1">
    <location>
        <begin position="327"/>
        <end position="337"/>
    </location>
</feature>
<feature type="compositionally biased region" description="Polar residues" evidence="1">
    <location>
        <begin position="1"/>
        <end position="11"/>
    </location>
</feature>
<protein>
    <recommendedName>
        <fullName evidence="2">G-patch domain-containing protein</fullName>
    </recommendedName>
</protein>